<dbReference type="AlphaFoldDB" id="A0A2N7JJE6"/>
<sequence>MMVCAPQAIASVEGERAQLSLIQAHLTKLHYLIDRAEQEADYRVTHQFNYDALRADLVDIESGIAVYLSPEREEARPLRPLSGDYTVRGQDAK</sequence>
<evidence type="ECO:0008006" key="3">
    <source>
        <dbReference type="Google" id="ProtNLM"/>
    </source>
</evidence>
<dbReference type="Proteomes" id="UP000235533">
    <property type="component" value="Unassembled WGS sequence"/>
</dbReference>
<gene>
    <name evidence="1" type="ORF">BCT54_12255</name>
</gene>
<dbReference type="InterPro" id="IPR019110">
    <property type="entry name" value="Uncharacterised_RAQPRD"/>
</dbReference>
<dbReference type="EMBL" id="MCZF01000300">
    <property type="protein sequence ID" value="PMM40583.1"/>
    <property type="molecule type" value="Genomic_DNA"/>
</dbReference>
<comment type="caution">
    <text evidence="1">The sequence shown here is derived from an EMBL/GenBank/DDBJ whole genome shotgun (WGS) entry which is preliminary data.</text>
</comment>
<dbReference type="Pfam" id="PF09686">
    <property type="entry name" value="Plasmid_RAQPRD"/>
    <property type="match status" value="1"/>
</dbReference>
<reference evidence="2" key="1">
    <citation type="submission" date="2016-07" db="EMBL/GenBank/DDBJ databases">
        <title>Nontailed viruses are major unrecognized killers of bacteria in the ocean.</title>
        <authorList>
            <person name="Kauffman K."/>
            <person name="Hussain F."/>
            <person name="Yang J."/>
            <person name="Arevalo P."/>
            <person name="Brown J."/>
            <person name="Cutler M."/>
            <person name="Kelly L."/>
            <person name="Polz M.F."/>
        </authorList>
    </citation>
    <scope>NUCLEOTIDE SEQUENCE [LARGE SCALE GENOMIC DNA]</scope>
    <source>
        <strain evidence="2">10N.261.48.B5</strain>
    </source>
</reference>
<protein>
    <recommendedName>
        <fullName evidence="3">Conjugal transfer protein</fullName>
    </recommendedName>
</protein>
<accession>A0A2N7JJE6</accession>
<evidence type="ECO:0000313" key="1">
    <source>
        <dbReference type="EMBL" id="PMM40583.1"/>
    </source>
</evidence>
<organism evidence="1 2">
    <name type="scientific">Vibrio splendidus</name>
    <dbReference type="NCBI Taxonomy" id="29497"/>
    <lineage>
        <taxon>Bacteria</taxon>
        <taxon>Pseudomonadati</taxon>
        <taxon>Pseudomonadota</taxon>
        <taxon>Gammaproteobacteria</taxon>
        <taxon>Vibrionales</taxon>
        <taxon>Vibrionaceae</taxon>
        <taxon>Vibrio</taxon>
    </lineage>
</organism>
<proteinExistence type="predicted"/>
<evidence type="ECO:0000313" key="2">
    <source>
        <dbReference type="Proteomes" id="UP000235533"/>
    </source>
</evidence>
<name>A0A2N7JJE6_VIBSP</name>